<accession>A0A8D9F3S6</accession>
<dbReference type="EMBL" id="HBUF01602650">
    <property type="protein sequence ID" value="CAG6776611.1"/>
    <property type="molecule type" value="Transcribed_RNA"/>
</dbReference>
<dbReference type="EMBL" id="HBUF01602647">
    <property type="protein sequence ID" value="CAG6776593.1"/>
    <property type="molecule type" value="Transcribed_RNA"/>
</dbReference>
<evidence type="ECO:0000313" key="1">
    <source>
        <dbReference type="EMBL" id="CAG6776593.1"/>
    </source>
</evidence>
<dbReference type="EMBL" id="HBUF01602648">
    <property type="protein sequence ID" value="CAG6776600.1"/>
    <property type="molecule type" value="Transcribed_RNA"/>
</dbReference>
<dbReference type="AlphaFoldDB" id="A0A8D9F3S6"/>
<reference evidence="1" key="1">
    <citation type="submission" date="2021-05" db="EMBL/GenBank/DDBJ databases">
        <authorList>
            <person name="Alioto T."/>
            <person name="Alioto T."/>
            <person name="Gomez Garrido J."/>
        </authorList>
    </citation>
    <scope>NUCLEOTIDE SEQUENCE</scope>
</reference>
<proteinExistence type="predicted"/>
<protein>
    <submittedName>
        <fullName evidence="1">Uncharacterized protein</fullName>
    </submittedName>
</protein>
<organism evidence="1">
    <name type="scientific">Cacopsylla melanoneura</name>
    <dbReference type="NCBI Taxonomy" id="428564"/>
    <lineage>
        <taxon>Eukaryota</taxon>
        <taxon>Metazoa</taxon>
        <taxon>Ecdysozoa</taxon>
        <taxon>Arthropoda</taxon>
        <taxon>Hexapoda</taxon>
        <taxon>Insecta</taxon>
        <taxon>Pterygota</taxon>
        <taxon>Neoptera</taxon>
        <taxon>Paraneoptera</taxon>
        <taxon>Hemiptera</taxon>
        <taxon>Sternorrhyncha</taxon>
        <taxon>Psylloidea</taxon>
        <taxon>Psyllidae</taxon>
        <taxon>Psyllinae</taxon>
        <taxon>Cacopsylla</taxon>
    </lineage>
</organism>
<sequence length="114" mass="12226">MVSCSINISIKRFVNFSSCVPGSWLRVPAKSCSISSLELLDKLLMISLNLASFEMSLVSSKFVNSSSSAADLKLLWLSKSFDVTLSKLGKNSESLLVCALAPSENETSGKSSLN</sequence>
<name>A0A8D9F3S6_9HEMI</name>